<evidence type="ECO:0000313" key="2">
    <source>
        <dbReference type="Proteomes" id="UP000030345"/>
    </source>
</evidence>
<dbReference type="RefSeq" id="WP_241433719.1">
    <property type="nucleotide sequence ID" value="NZ_CP138981.1"/>
</dbReference>
<name>A0A0A2B4H1_PROMR</name>
<proteinExistence type="predicted"/>
<comment type="caution">
    <text evidence="1">The sequence shown here is derived from an EMBL/GenBank/DDBJ whole genome shotgun (WGS) entry which is preliminary data.</text>
</comment>
<dbReference type="EMBL" id="JNAS01000002">
    <property type="protein sequence ID" value="KGG08973.1"/>
    <property type="molecule type" value="Genomic_DNA"/>
</dbReference>
<accession>A0A0A2B4H1</accession>
<reference evidence="2" key="1">
    <citation type="journal article" date="2014" name="Sci. Data">
        <title>Genomes of diverse isolates of the marine cyanobacterium Prochlorococcus.</title>
        <authorList>
            <person name="Biller S."/>
            <person name="Berube P."/>
            <person name="Thompson J."/>
            <person name="Kelly L."/>
            <person name="Roggensack S."/>
            <person name="Awad L."/>
            <person name="Roache-Johnson K."/>
            <person name="Ding H."/>
            <person name="Giovannoni S.J."/>
            <person name="Moore L.R."/>
            <person name="Chisholm S.W."/>
        </authorList>
    </citation>
    <scope>NUCLEOTIDE SEQUENCE [LARGE SCALE GENOMIC DNA]</scope>
    <source>
        <strain evidence="2">SB</strain>
    </source>
</reference>
<dbReference type="AlphaFoldDB" id="A0A0A2B4H1"/>
<protein>
    <submittedName>
        <fullName evidence="1">Uncharacterized protein</fullName>
    </submittedName>
</protein>
<organism evidence="1 2">
    <name type="scientific">Prochlorococcus marinus str. SB</name>
    <dbReference type="NCBI Taxonomy" id="59926"/>
    <lineage>
        <taxon>Bacteria</taxon>
        <taxon>Bacillati</taxon>
        <taxon>Cyanobacteriota</taxon>
        <taxon>Cyanophyceae</taxon>
        <taxon>Synechococcales</taxon>
        <taxon>Prochlorococcaceae</taxon>
        <taxon>Prochlorococcus</taxon>
    </lineage>
</organism>
<evidence type="ECO:0000313" key="1">
    <source>
        <dbReference type="EMBL" id="KGG08973.1"/>
    </source>
</evidence>
<dbReference type="STRING" id="59926.EV02_1651"/>
<sequence length="120" mass="13895">MPNTLNDVSKILKSLEVMKCLTILFLKFLLLSNFVMAETIPTNSKILKQTSDCFKDSRTQICKELVSEIEKLQLVVFDQNRFKCQSSLLGLQTEIIEAYFFNNFSNERISLMIPYVIKNC</sequence>
<dbReference type="Proteomes" id="UP000030345">
    <property type="component" value="Unassembled WGS sequence"/>
</dbReference>
<gene>
    <name evidence="1" type="ORF">EV02_1651</name>
</gene>
<dbReference type="eggNOG" id="ENOG5030PZY">
    <property type="taxonomic scope" value="Bacteria"/>
</dbReference>